<accession>A0ABU4ZPW7</accession>
<evidence type="ECO:0000313" key="2">
    <source>
        <dbReference type="Proteomes" id="UP001276840"/>
    </source>
</evidence>
<dbReference type="EMBL" id="JAVIJF010000018">
    <property type="protein sequence ID" value="MDX8527430.1"/>
    <property type="molecule type" value="Genomic_DNA"/>
</dbReference>
<keyword evidence="2" id="KW-1185">Reference proteome</keyword>
<gene>
    <name evidence="1" type="ORF">RFM68_23290</name>
</gene>
<dbReference type="Proteomes" id="UP001276840">
    <property type="component" value="Unassembled WGS sequence"/>
</dbReference>
<protein>
    <submittedName>
        <fullName evidence="1">Uncharacterized protein</fullName>
    </submittedName>
</protein>
<organism evidence="1 2">
    <name type="scientific">Mesorhizobium montanum</name>
    <dbReference type="NCBI Taxonomy" id="3072323"/>
    <lineage>
        <taxon>Bacteria</taxon>
        <taxon>Pseudomonadati</taxon>
        <taxon>Pseudomonadota</taxon>
        <taxon>Alphaproteobacteria</taxon>
        <taxon>Hyphomicrobiales</taxon>
        <taxon>Phyllobacteriaceae</taxon>
        <taxon>Mesorhizobium</taxon>
    </lineage>
</organism>
<dbReference type="RefSeq" id="WP_320235369.1">
    <property type="nucleotide sequence ID" value="NZ_JAVIJF010000018.1"/>
</dbReference>
<evidence type="ECO:0000313" key="1">
    <source>
        <dbReference type="EMBL" id="MDX8527430.1"/>
    </source>
</evidence>
<name>A0ABU4ZPW7_9HYPH</name>
<sequence length="49" mass="5564">MRFVAIQDPVDQWLVYDRSTDLPAEANDRLLMGLSQAEAERLACEANIQ</sequence>
<comment type="caution">
    <text evidence="1">The sequence shown here is derived from an EMBL/GenBank/DDBJ whole genome shotgun (WGS) entry which is preliminary data.</text>
</comment>
<reference evidence="1 2" key="1">
    <citation type="submission" date="2023-08" db="EMBL/GenBank/DDBJ databases">
        <title>Implementing the SeqCode for naming new Mesorhizobium species isolated from Vachellia karroo root nodules.</title>
        <authorList>
            <person name="Van Lill M."/>
        </authorList>
    </citation>
    <scope>NUCLEOTIDE SEQUENCE [LARGE SCALE GENOMIC DNA]</scope>
    <source>
        <strain evidence="1 2">MSK 1335</strain>
    </source>
</reference>
<proteinExistence type="predicted"/>